<dbReference type="EMBL" id="JBHSWD010000001">
    <property type="protein sequence ID" value="MFC6592564.1"/>
    <property type="molecule type" value="Genomic_DNA"/>
</dbReference>
<comment type="catalytic activity">
    <reaction evidence="1">
        <text>ATP + protein L-histidine = ADP + protein N-phospho-L-histidine.</text>
        <dbReference type="EC" id="2.7.13.3"/>
    </reaction>
</comment>
<evidence type="ECO:0000256" key="1">
    <source>
        <dbReference type="ARBA" id="ARBA00000085"/>
    </source>
</evidence>
<keyword evidence="8" id="KW-0812">Transmembrane</keyword>
<proteinExistence type="predicted"/>
<keyword evidence="8" id="KW-0472">Membrane</keyword>
<keyword evidence="6" id="KW-0902">Two-component regulatory system</keyword>
<reference evidence="10" key="1">
    <citation type="journal article" date="2014" name="Int. J. Syst. Evol. Microbiol.">
        <title>Complete genome of a new Firmicutes species belonging to the dominant human colonic microbiota ('Ruminococcus bicirculans') reveals two chromosomes and a selective capacity to utilize plant glucans.</title>
        <authorList>
            <consortium name="NISC Comparative Sequencing Program"/>
            <person name="Wegmann U."/>
            <person name="Louis P."/>
            <person name="Goesmann A."/>
            <person name="Henrissat B."/>
            <person name="Duncan S.H."/>
            <person name="Flint H.J."/>
        </authorList>
    </citation>
    <scope>NUCLEOTIDE SEQUENCE</scope>
    <source>
        <strain evidence="10">NBRC 112440</strain>
    </source>
</reference>
<feature type="region of interest" description="Disordered" evidence="7">
    <location>
        <begin position="1"/>
        <end position="45"/>
    </location>
</feature>
<feature type="transmembrane region" description="Helical" evidence="8">
    <location>
        <begin position="125"/>
        <end position="148"/>
    </location>
</feature>
<dbReference type="InterPro" id="IPR003660">
    <property type="entry name" value="HAMP_dom"/>
</dbReference>
<keyword evidence="5" id="KW-0418">Kinase</keyword>
<comment type="caution">
    <text evidence="10">The sequence shown here is derived from an EMBL/GenBank/DDBJ whole genome shotgun (WGS) entry which is preliminary data.</text>
</comment>
<dbReference type="PANTHER" id="PTHR45436:SF5">
    <property type="entry name" value="SENSOR HISTIDINE KINASE TRCS"/>
    <property type="match status" value="1"/>
</dbReference>
<keyword evidence="4" id="KW-0808">Transferase</keyword>
<keyword evidence="8" id="KW-1133">Transmembrane helix</keyword>
<reference evidence="12" key="2">
    <citation type="journal article" date="2019" name="Int. J. Syst. Evol. Microbiol.">
        <title>The Global Catalogue of Microorganisms (GCM) 10K type strain sequencing project: providing services to taxonomists for standard genome sequencing and annotation.</title>
        <authorList>
            <consortium name="The Broad Institute Genomics Platform"/>
            <consortium name="The Broad Institute Genome Sequencing Center for Infectious Disease"/>
            <person name="Wu L."/>
            <person name="Ma J."/>
        </authorList>
    </citation>
    <scope>NUCLEOTIDE SEQUENCE [LARGE SCALE GENOMIC DNA]</scope>
    <source>
        <strain evidence="12">CGMCC 1.15772</strain>
    </source>
</reference>
<dbReference type="SUPFAM" id="SSF158472">
    <property type="entry name" value="HAMP domain-like"/>
    <property type="match status" value="1"/>
</dbReference>
<dbReference type="RefSeq" id="WP_380081629.1">
    <property type="nucleotide sequence ID" value="NZ_JBHSWD010000001.1"/>
</dbReference>
<keyword evidence="12" id="KW-1185">Reference proteome</keyword>
<feature type="domain" description="HAMP" evidence="9">
    <location>
        <begin position="322"/>
        <end position="374"/>
    </location>
</feature>
<evidence type="ECO:0000256" key="5">
    <source>
        <dbReference type="ARBA" id="ARBA00022777"/>
    </source>
</evidence>
<sequence length="381" mass="39295">MGTATPDSFAGLSTATPDPFAGLGTASTSTPAPAQSSAPKDEDPWADFASALSGVTAEAAPAKSSDDAWADFAGSLAAAPTEAAAPSPASRAVTLPTASFLDTESTVSTPSVTQTAPRQSLNNQLLLGALAPLAASSLLTLLLLNVLLPGQQVNQQQNTAQSVAAALGSGLTGSDPAGVSRQVDAFLAGSNVDFVQVTLPDGQTVFRSKDEASNAALQESLAGWQKAQTKPNANFRATVADAETKRSQQRSYTVGQVNVVDSAGQRSLLENRNDGTAATYRVVAGIPTSEAANALRNTLLSIAALSLLLLGLAASLAYRTARAILQPIQRLVKSADAISTGDLSQPVRAENNDEIGDLADALERMRLSLEAAMSRLRRRKR</sequence>
<dbReference type="PANTHER" id="PTHR45436">
    <property type="entry name" value="SENSOR HISTIDINE KINASE YKOH"/>
    <property type="match status" value="1"/>
</dbReference>
<evidence type="ECO:0000256" key="8">
    <source>
        <dbReference type="SAM" id="Phobius"/>
    </source>
</evidence>
<dbReference type="Gene3D" id="6.10.340.10">
    <property type="match status" value="1"/>
</dbReference>
<dbReference type="EMBL" id="JBHSWD010000001">
    <property type="protein sequence ID" value="MFC6590606.1"/>
    <property type="molecule type" value="Genomic_DNA"/>
</dbReference>
<evidence type="ECO:0000256" key="7">
    <source>
        <dbReference type="SAM" id="MobiDB-lite"/>
    </source>
</evidence>
<dbReference type="CDD" id="cd06225">
    <property type="entry name" value="HAMP"/>
    <property type="match status" value="1"/>
</dbReference>
<dbReference type="InterPro" id="IPR050428">
    <property type="entry name" value="TCS_sensor_his_kinase"/>
</dbReference>
<evidence type="ECO:0000313" key="12">
    <source>
        <dbReference type="Proteomes" id="UP001596297"/>
    </source>
</evidence>
<keyword evidence="3" id="KW-0597">Phosphoprotein</keyword>
<dbReference type="Proteomes" id="UP001596297">
    <property type="component" value="Unassembled WGS sequence"/>
</dbReference>
<name>A0ABW1Y8N5_9DEIO</name>
<protein>
    <recommendedName>
        <fullName evidence="2">histidine kinase</fullName>
        <ecNumber evidence="2">2.7.13.3</ecNumber>
    </recommendedName>
</protein>
<organism evidence="10 12">
    <name type="scientific">Deinococcus lacus</name>
    <dbReference type="NCBI Taxonomy" id="392561"/>
    <lineage>
        <taxon>Bacteria</taxon>
        <taxon>Thermotogati</taxon>
        <taxon>Deinococcota</taxon>
        <taxon>Deinococci</taxon>
        <taxon>Deinococcales</taxon>
        <taxon>Deinococcaceae</taxon>
        <taxon>Deinococcus</taxon>
    </lineage>
</organism>
<dbReference type="EC" id="2.7.13.3" evidence="2"/>
<evidence type="ECO:0000259" key="9">
    <source>
        <dbReference type="PROSITE" id="PS50885"/>
    </source>
</evidence>
<evidence type="ECO:0000313" key="10">
    <source>
        <dbReference type="EMBL" id="MFC6590606.1"/>
    </source>
</evidence>
<feature type="transmembrane region" description="Helical" evidence="8">
    <location>
        <begin position="299"/>
        <end position="318"/>
    </location>
</feature>
<accession>A0ABW1Y8N5</accession>
<evidence type="ECO:0000256" key="6">
    <source>
        <dbReference type="ARBA" id="ARBA00023012"/>
    </source>
</evidence>
<dbReference type="SMART" id="SM00304">
    <property type="entry name" value="HAMP"/>
    <property type="match status" value="1"/>
</dbReference>
<gene>
    <name evidence="10" type="ORF">ACFP81_00145</name>
    <name evidence="11" type="ORF">ACFP81_11545</name>
</gene>
<dbReference type="PROSITE" id="PS50885">
    <property type="entry name" value="HAMP"/>
    <property type="match status" value="1"/>
</dbReference>
<dbReference type="Pfam" id="PF00672">
    <property type="entry name" value="HAMP"/>
    <property type="match status" value="1"/>
</dbReference>
<feature type="compositionally biased region" description="Low complexity" evidence="7">
    <location>
        <begin position="25"/>
        <end position="38"/>
    </location>
</feature>
<evidence type="ECO:0000256" key="4">
    <source>
        <dbReference type="ARBA" id="ARBA00022679"/>
    </source>
</evidence>
<evidence type="ECO:0000256" key="3">
    <source>
        <dbReference type="ARBA" id="ARBA00022553"/>
    </source>
</evidence>
<reference evidence="10" key="3">
    <citation type="submission" date="2024-09" db="EMBL/GenBank/DDBJ databases">
        <authorList>
            <person name="Sun Q."/>
            <person name="Mori K."/>
        </authorList>
    </citation>
    <scope>NUCLEOTIDE SEQUENCE</scope>
    <source>
        <strain evidence="10">NBRC 112440</strain>
    </source>
</reference>
<evidence type="ECO:0000313" key="11">
    <source>
        <dbReference type="EMBL" id="MFC6592564.1"/>
    </source>
</evidence>
<evidence type="ECO:0000256" key="2">
    <source>
        <dbReference type="ARBA" id="ARBA00012438"/>
    </source>
</evidence>